<protein>
    <submittedName>
        <fullName evidence="2">Integrase</fullName>
    </submittedName>
</protein>
<accession>M0NE90</accession>
<dbReference type="InterPro" id="IPR036397">
    <property type="entry name" value="RNaseH_sf"/>
</dbReference>
<keyword evidence="3" id="KW-1185">Reference proteome</keyword>
<dbReference type="GO" id="GO:0003676">
    <property type="term" value="F:nucleic acid binding"/>
    <property type="evidence" value="ECO:0007669"/>
    <property type="project" value="InterPro"/>
</dbReference>
<dbReference type="Pfam" id="PF13683">
    <property type="entry name" value="rve_3"/>
    <property type="match status" value="1"/>
</dbReference>
<evidence type="ECO:0000259" key="1">
    <source>
        <dbReference type="Pfam" id="PF13683"/>
    </source>
</evidence>
<organism evidence="2 3">
    <name type="scientific">Halococcus thailandensis JCM 13552</name>
    <dbReference type="NCBI Taxonomy" id="1227457"/>
    <lineage>
        <taxon>Archaea</taxon>
        <taxon>Methanobacteriati</taxon>
        <taxon>Methanobacteriota</taxon>
        <taxon>Stenosarchaea group</taxon>
        <taxon>Halobacteria</taxon>
        <taxon>Halobacteriales</taxon>
        <taxon>Halococcaceae</taxon>
        <taxon>Halococcus</taxon>
    </lineage>
</organism>
<evidence type="ECO:0000313" key="3">
    <source>
        <dbReference type="Proteomes" id="UP000011680"/>
    </source>
</evidence>
<dbReference type="Proteomes" id="UP000011680">
    <property type="component" value="Unassembled WGS sequence"/>
</dbReference>
<dbReference type="GO" id="GO:0015074">
    <property type="term" value="P:DNA integration"/>
    <property type="evidence" value="ECO:0007669"/>
    <property type="project" value="InterPro"/>
</dbReference>
<dbReference type="SUPFAM" id="SSF53098">
    <property type="entry name" value="Ribonuclease H-like"/>
    <property type="match status" value="1"/>
</dbReference>
<dbReference type="AlphaFoldDB" id="M0NE90"/>
<name>M0NE90_9EURY</name>
<gene>
    <name evidence="2" type="ORF">C451_03964</name>
</gene>
<reference evidence="2 3" key="1">
    <citation type="journal article" date="2014" name="PLoS Genet.">
        <title>Phylogenetically driven sequencing of extremely halophilic archaea reveals strategies for static and dynamic osmo-response.</title>
        <authorList>
            <person name="Becker E.A."/>
            <person name="Seitzer P.M."/>
            <person name="Tritt A."/>
            <person name="Larsen D."/>
            <person name="Krusor M."/>
            <person name="Yao A.I."/>
            <person name="Wu D."/>
            <person name="Madern D."/>
            <person name="Eisen J.A."/>
            <person name="Darling A.E."/>
            <person name="Facciotti M.T."/>
        </authorList>
    </citation>
    <scope>NUCLEOTIDE SEQUENCE [LARGE SCALE GENOMIC DNA]</scope>
    <source>
        <strain evidence="2 3">JCM 13552</strain>
    </source>
</reference>
<dbReference type="InterPro" id="IPR012337">
    <property type="entry name" value="RNaseH-like_sf"/>
</dbReference>
<dbReference type="eggNOG" id="arCOG02134">
    <property type="taxonomic scope" value="Archaea"/>
</dbReference>
<sequence length="170" mass="19736">MRETAAILELLDVDRSHGAVWDWTHRLADSQDETAIQIGTEWRWCYAAIDLDSMLVLDVEVFSRRGTDPAAAFLSRLAEHHDLSEAELLVDSFGYRTALSRLGLSGQVEYSGRNHIERWFQTLKQRTDRFYTTWNGGPASIRRWLRRFVHYYNTQRPHQALNGRTPAEEA</sequence>
<feature type="domain" description="Integrase catalytic" evidence="1">
    <location>
        <begin position="115"/>
        <end position="166"/>
    </location>
</feature>
<evidence type="ECO:0000313" key="2">
    <source>
        <dbReference type="EMBL" id="EMA56161.1"/>
    </source>
</evidence>
<dbReference type="Gene3D" id="3.30.420.10">
    <property type="entry name" value="Ribonuclease H-like superfamily/Ribonuclease H"/>
    <property type="match status" value="1"/>
</dbReference>
<dbReference type="EMBL" id="AOMF01000090">
    <property type="protein sequence ID" value="EMA56161.1"/>
    <property type="molecule type" value="Genomic_DNA"/>
</dbReference>
<comment type="caution">
    <text evidence="2">The sequence shown here is derived from an EMBL/GenBank/DDBJ whole genome shotgun (WGS) entry which is preliminary data.</text>
</comment>
<dbReference type="InterPro" id="IPR001584">
    <property type="entry name" value="Integrase_cat-core"/>
</dbReference>
<dbReference type="PANTHER" id="PTHR39967:SF1">
    <property type="entry name" value="ISH14-TYPE TRANSPOSASE HSIRS44"/>
    <property type="match status" value="1"/>
</dbReference>
<dbReference type="PANTHER" id="PTHR39967">
    <property type="match status" value="1"/>
</dbReference>
<proteinExistence type="predicted"/>